<comment type="subunit">
    <text evidence="1">Forms a complex composed of PDGFRL, TNK2 and GRB2.</text>
</comment>
<feature type="domain" description="Ig-like" evidence="3">
    <location>
        <begin position="251"/>
        <end position="342"/>
    </location>
</feature>
<dbReference type="STRING" id="299467.A0A443SFA3"/>
<dbReference type="Pfam" id="PF07679">
    <property type="entry name" value="I-set"/>
    <property type="match status" value="1"/>
</dbReference>
<dbReference type="PROSITE" id="PS50835">
    <property type="entry name" value="IG_LIKE"/>
    <property type="match status" value="2"/>
</dbReference>
<dbReference type="VEuPathDB" id="VectorBase:LDEU005841"/>
<dbReference type="SMART" id="SM00409">
    <property type="entry name" value="IG"/>
    <property type="match status" value="2"/>
</dbReference>
<comment type="caution">
    <text evidence="4">The sequence shown here is derived from an EMBL/GenBank/DDBJ whole genome shotgun (WGS) entry which is preliminary data.</text>
</comment>
<evidence type="ECO:0000256" key="1">
    <source>
        <dbReference type="ARBA" id="ARBA00011360"/>
    </source>
</evidence>
<reference evidence="4 5" key="1">
    <citation type="journal article" date="2018" name="Gigascience">
        <title>Genomes of trombidid mites reveal novel predicted allergens and laterally-transferred genes associated with secondary metabolism.</title>
        <authorList>
            <person name="Dong X."/>
            <person name="Chaisiri K."/>
            <person name="Xia D."/>
            <person name="Armstrong S.D."/>
            <person name="Fang Y."/>
            <person name="Donnelly M.J."/>
            <person name="Kadowaki T."/>
            <person name="McGarry J.W."/>
            <person name="Darby A.C."/>
            <person name="Makepeace B.L."/>
        </authorList>
    </citation>
    <scope>NUCLEOTIDE SEQUENCE [LARGE SCALE GENOMIC DNA]</scope>
    <source>
        <strain evidence="4">UoL-UT</strain>
    </source>
</reference>
<keyword evidence="5" id="KW-1185">Reference proteome</keyword>
<dbReference type="EMBL" id="NCKV01002968">
    <property type="protein sequence ID" value="RWS26199.1"/>
    <property type="molecule type" value="Genomic_DNA"/>
</dbReference>
<evidence type="ECO:0000313" key="4">
    <source>
        <dbReference type="EMBL" id="RWS26199.1"/>
    </source>
</evidence>
<keyword evidence="4" id="KW-0675">Receptor</keyword>
<sequence>MYICHYNDSITQNETENADSAFIFFNDPKILIAPGTGNAVIDVLPNKLSSVEIPCIPTNSKTEVTLVKAYSTVTETKRVQLKPMKVEPGSIEDFTYDPKVGFHIKRESLDGSSLFCNFTLNNETQIVQVVVYFPIDQEANSIPEIDSSLAKKVVVYGRFALICKFEISGDIRINMQWLYPKSRDSIIRVKQPVSKKLSFGKQNVTIYSQKIIVSKTSLSNEGWYVCRITDSRGKSYETRKFVTVYDSTKKPFVELSNDYSTNSVKTRSGEQLKLRVYINAFPRVEFDGIYWLRDGRVIDALNSERYITNYTDNEASLEIVNVTSQDIAFYSLKVSTEQDVVSENTIHVLIEGEPFISLSADNQTARKGSKHKIACHAIGYPPPTVDIFYTNCTQNCENATVIKIEEEKHLNEESVKIDKQVNKKPCVGCRFKR</sequence>
<dbReference type="PANTHER" id="PTHR15360">
    <property type="entry name" value="PLATELET-DERIVED GROWTH FACTOR RECEPTOR LIKE"/>
    <property type="match status" value="1"/>
</dbReference>
<accession>A0A443SFA3</accession>
<dbReference type="Proteomes" id="UP000288716">
    <property type="component" value="Unassembled WGS sequence"/>
</dbReference>
<protein>
    <recommendedName>
        <fullName evidence="2">Platelet-derived growth factor receptor-like protein</fullName>
    </recommendedName>
</protein>
<name>A0A443SFA3_9ACAR</name>
<dbReference type="OrthoDB" id="6516171at2759"/>
<organism evidence="4 5">
    <name type="scientific">Leptotrombidium deliense</name>
    <dbReference type="NCBI Taxonomy" id="299467"/>
    <lineage>
        <taxon>Eukaryota</taxon>
        <taxon>Metazoa</taxon>
        <taxon>Ecdysozoa</taxon>
        <taxon>Arthropoda</taxon>
        <taxon>Chelicerata</taxon>
        <taxon>Arachnida</taxon>
        <taxon>Acari</taxon>
        <taxon>Acariformes</taxon>
        <taxon>Trombidiformes</taxon>
        <taxon>Prostigmata</taxon>
        <taxon>Anystina</taxon>
        <taxon>Parasitengona</taxon>
        <taxon>Trombiculoidea</taxon>
        <taxon>Trombiculidae</taxon>
        <taxon>Leptotrombidium</taxon>
    </lineage>
</organism>
<dbReference type="InterPro" id="IPR036179">
    <property type="entry name" value="Ig-like_dom_sf"/>
</dbReference>
<dbReference type="SUPFAM" id="SSF48726">
    <property type="entry name" value="Immunoglobulin"/>
    <property type="match status" value="2"/>
</dbReference>
<dbReference type="InterPro" id="IPR003599">
    <property type="entry name" value="Ig_sub"/>
</dbReference>
<dbReference type="InterPro" id="IPR013783">
    <property type="entry name" value="Ig-like_fold"/>
</dbReference>
<dbReference type="Gene3D" id="2.60.40.10">
    <property type="entry name" value="Immunoglobulins"/>
    <property type="match status" value="3"/>
</dbReference>
<evidence type="ECO:0000313" key="5">
    <source>
        <dbReference type="Proteomes" id="UP000288716"/>
    </source>
</evidence>
<dbReference type="PIRSF" id="PIRSF000615">
    <property type="entry name" value="TyrPK_CSF1-R"/>
    <property type="match status" value="1"/>
</dbReference>
<gene>
    <name evidence="4" type="ORF">B4U80_12997</name>
</gene>
<dbReference type="InterPro" id="IPR007110">
    <property type="entry name" value="Ig-like_dom"/>
</dbReference>
<dbReference type="AlphaFoldDB" id="A0A443SFA3"/>
<evidence type="ECO:0000256" key="2">
    <source>
        <dbReference type="ARBA" id="ARBA00019671"/>
    </source>
</evidence>
<proteinExistence type="predicted"/>
<dbReference type="InterPro" id="IPR013098">
    <property type="entry name" value="Ig_I-set"/>
</dbReference>
<feature type="domain" description="Ig-like" evidence="3">
    <location>
        <begin position="143"/>
        <end position="243"/>
    </location>
</feature>
<evidence type="ECO:0000259" key="3">
    <source>
        <dbReference type="PROSITE" id="PS50835"/>
    </source>
</evidence>
<dbReference type="PANTHER" id="PTHR15360:SF4">
    <property type="entry name" value="PROTEIN KINASE DOMAIN-CONTAINING PROTEIN"/>
    <property type="match status" value="1"/>
</dbReference>
<dbReference type="InterPro" id="IPR042495">
    <property type="entry name" value="PDGFRL"/>
</dbReference>